<sequence length="80" mass="8621">MRVMLDQLGLGPHCRAPHLGDRHPRRSPPAGVSAESPTILIDASTRASERATTCHSVPLYPTTTGCPIARNWPLPCTLPL</sequence>
<name>X7YRP0_MYCKA</name>
<comment type="caution">
    <text evidence="2">The sequence shown here is derived from an EMBL/GenBank/DDBJ whole genome shotgun (WGS) entry which is preliminary data.</text>
</comment>
<evidence type="ECO:0000256" key="1">
    <source>
        <dbReference type="SAM" id="MobiDB-lite"/>
    </source>
</evidence>
<evidence type="ECO:0000313" key="3">
    <source>
        <dbReference type="Proteomes" id="UP000020561"/>
    </source>
</evidence>
<protein>
    <submittedName>
        <fullName evidence="2">Uncharacterized protein</fullName>
    </submittedName>
</protein>
<reference evidence="2 3" key="1">
    <citation type="submission" date="2013-12" db="EMBL/GenBank/DDBJ databases">
        <authorList>
            <person name="Brown-Elliot B."/>
            <person name="Wallace R."/>
            <person name="Lenaerts A."/>
            <person name="Ordway D."/>
            <person name="DeGroote M.A."/>
            <person name="Parker T."/>
            <person name="Sizemore C."/>
            <person name="Tallon L.J."/>
            <person name="Sadzewicz L.K."/>
            <person name="Sengamalay N."/>
            <person name="Fraser C.M."/>
            <person name="Hine E."/>
            <person name="Shefchek K.A."/>
            <person name="Das S.P."/>
            <person name="Tettelin H."/>
        </authorList>
    </citation>
    <scope>NUCLEOTIDE SEQUENCE [LARGE SCALE GENOMIC DNA]</scope>
    <source>
        <strain evidence="2 3">662</strain>
    </source>
</reference>
<dbReference type="EMBL" id="JAOA01000013">
    <property type="protein sequence ID" value="EUA09759.1"/>
    <property type="molecule type" value="Genomic_DNA"/>
</dbReference>
<proteinExistence type="predicted"/>
<feature type="region of interest" description="Disordered" evidence="1">
    <location>
        <begin position="1"/>
        <end position="37"/>
    </location>
</feature>
<organism evidence="2 3">
    <name type="scientific">Mycobacterium kansasii 662</name>
    <dbReference type="NCBI Taxonomy" id="1299326"/>
    <lineage>
        <taxon>Bacteria</taxon>
        <taxon>Bacillati</taxon>
        <taxon>Actinomycetota</taxon>
        <taxon>Actinomycetes</taxon>
        <taxon>Mycobacteriales</taxon>
        <taxon>Mycobacteriaceae</taxon>
        <taxon>Mycobacterium</taxon>
    </lineage>
</organism>
<accession>X7YRP0</accession>
<dbReference type="Proteomes" id="UP000020561">
    <property type="component" value="Unassembled WGS sequence"/>
</dbReference>
<dbReference type="AlphaFoldDB" id="X7YRP0"/>
<evidence type="ECO:0000313" key="2">
    <source>
        <dbReference type="EMBL" id="EUA09759.1"/>
    </source>
</evidence>
<gene>
    <name evidence="2" type="ORF">I545_5849</name>
</gene>